<sequence length="140" mass="15877">MESEKTAILATHYLSQYLWLATGGKCSCLNREAIQALRGREVMLVPDLNATDDWRKKLTLFDDSGIKATLFDSLEQMATYEQREQGLDIADFLIAEQTPHGILEQMMQRNPALRQLVDALQLELVGIEEYKPSESSLKSE</sequence>
<dbReference type="RefSeq" id="WP_136413650.1">
    <property type="nucleotide sequence ID" value="NZ_CP039396.1"/>
</dbReference>
<evidence type="ECO:0000259" key="1">
    <source>
        <dbReference type="Pfam" id="PF19898"/>
    </source>
</evidence>
<proteinExistence type="predicted"/>
<accession>A0A4P7W0Z0</accession>
<reference evidence="3" key="1">
    <citation type="submission" date="2019-02" db="EMBL/GenBank/DDBJ databases">
        <title>Isolation and identification of novel species under the genus Muribaculum.</title>
        <authorList>
            <person name="Miyake S."/>
            <person name="Ding Y."/>
            <person name="Low A."/>
            <person name="Soh M."/>
            <person name="Seedorf H."/>
        </authorList>
    </citation>
    <scope>NUCLEOTIDE SEQUENCE [LARGE SCALE GENOMIC DNA]</scope>
    <source>
        <strain evidence="3">H5</strain>
    </source>
</reference>
<name>A0A4P7W0Z0_9BACT</name>
<keyword evidence="3" id="KW-1185">Reference proteome</keyword>
<protein>
    <recommendedName>
        <fullName evidence="1">DUF6371 domain-containing protein</fullName>
    </recommendedName>
</protein>
<feature type="domain" description="DUF6371" evidence="1">
    <location>
        <begin position="2"/>
        <end position="48"/>
    </location>
</feature>
<dbReference type="Proteomes" id="UP000297149">
    <property type="component" value="Chromosome"/>
</dbReference>
<gene>
    <name evidence="2" type="ORF">E7747_01455</name>
</gene>
<evidence type="ECO:0000313" key="2">
    <source>
        <dbReference type="EMBL" id="QCD41085.1"/>
    </source>
</evidence>
<dbReference type="InterPro" id="IPR045951">
    <property type="entry name" value="DUF6371"/>
</dbReference>
<evidence type="ECO:0000313" key="3">
    <source>
        <dbReference type="Proteomes" id="UP000297149"/>
    </source>
</evidence>
<dbReference type="AlphaFoldDB" id="A0A4P7W0Z0"/>
<dbReference type="Pfam" id="PF19898">
    <property type="entry name" value="DUF6371"/>
    <property type="match status" value="1"/>
</dbReference>
<dbReference type="EMBL" id="CP039396">
    <property type="protein sequence ID" value="QCD41085.1"/>
    <property type="molecule type" value="Genomic_DNA"/>
</dbReference>
<organism evidence="2 3">
    <name type="scientific">Duncaniella dubosii</name>
    <dbReference type="NCBI Taxonomy" id="2518971"/>
    <lineage>
        <taxon>Bacteria</taxon>
        <taxon>Pseudomonadati</taxon>
        <taxon>Bacteroidota</taxon>
        <taxon>Bacteroidia</taxon>
        <taxon>Bacteroidales</taxon>
        <taxon>Muribaculaceae</taxon>
        <taxon>Duncaniella</taxon>
    </lineage>
</organism>
<dbReference type="KEGG" id="ddb:E7747_01455"/>